<proteinExistence type="predicted"/>
<evidence type="ECO:0000313" key="2">
    <source>
        <dbReference type="Proteomes" id="UP001519362"/>
    </source>
</evidence>
<evidence type="ECO:0000313" key="1">
    <source>
        <dbReference type="EMBL" id="MBP2436947.1"/>
    </source>
</evidence>
<accession>A0ABS4ZI43</accession>
<organism evidence="1 2">
    <name type="scientific">Microbacterium amylolyticum</name>
    <dbReference type="NCBI Taxonomy" id="936337"/>
    <lineage>
        <taxon>Bacteria</taxon>
        <taxon>Bacillati</taxon>
        <taxon>Actinomycetota</taxon>
        <taxon>Actinomycetes</taxon>
        <taxon>Micrococcales</taxon>
        <taxon>Microbacteriaceae</taxon>
        <taxon>Microbacterium</taxon>
    </lineage>
</organism>
<comment type="caution">
    <text evidence="1">The sequence shown here is derived from an EMBL/GenBank/DDBJ whole genome shotgun (WGS) entry which is preliminary data.</text>
</comment>
<gene>
    <name evidence="1" type="ORF">JOF34_001533</name>
</gene>
<dbReference type="Proteomes" id="UP001519362">
    <property type="component" value="Unassembled WGS sequence"/>
</dbReference>
<reference evidence="1 2" key="1">
    <citation type="submission" date="2021-03" db="EMBL/GenBank/DDBJ databases">
        <title>Sequencing the genomes of 1000 actinobacteria strains.</title>
        <authorList>
            <person name="Klenk H.-P."/>
        </authorList>
    </citation>
    <scope>NUCLEOTIDE SEQUENCE [LARGE SCALE GENOMIC DNA]</scope>
    <source>
        <strain evidence="1 2">DSM 24221</strain>
    </source>
</reference>
<name>A0ABS4ZI43_9MICO</name>
<protein>
    <submittedName>
        <fullName evidence="1">Uncharacterized protein</fullName>
    </submittedName>
</protein>
<dbReference type="EMBL" id="JAGIOL010000001">
    <property type="protein sequence ID" value="MBP2436947.1"/>
    <property type="molecule type" value="Genomic_DNA"/>
</dbReference>
<sequence>MNSGPLSDLVAARGAPGGDEVLEVGGESVGGNRALHEAADALPGVFVDDRADLDRSAVLVGVELRVHRPHHVRRVRPDFYHREDGS</sequence>
<keyword evidence="2" id="KW-1185">Reference proteome</keyword>